<dbReference type="InterPro" id="IPR043502">
    <property type="entry name" value="DNA/RNA_pol_sf"/>
</dbReference>
<evidence type="ECO:0008006" key="3">
    <source>
        <dbReference type="Google" id="ProtNLM"/>
    </source>
</evidence>
<organism evidence="1 2">
    <name type="scientific">Mucuna pruriens</name>
    <name type="common">Velvet bean</name>
    <name type="synonym">Dolichos pruriens</name>
    <dbReference type="NCBI Taxonomy" id="157652"/>
    <lineage>
        <taxon>Eukaryota</taxon>
        <taxon>Viridiplantae</taxon>
        <taxon>Streptophyta</taxon>
        <taxon>Embryophyta</taxon>
        <taxon>Tracheophyta</taxon>
        <taxon>Spermatophyta</taxon>
        <taxon>Magnoliopsida</taxon>
        <taxon>eudicotyledons</taxon>
        <taxon>Gunneridae</taxon>
        <taxon>Pentapetalae</taxon>
        <taxon>rosids</taxon>
        <taxon>fabids</taxon>
        <taxon>Fabales</taxon>
        <taxon>Fabaceae</taxon>
        <taxon>Papilionoideae</taxon>
        <taxon>50 kb inversion clade</taxon>
        <taxon>NPAAA clade</taxon>
        <taxon>indigoferoid/millettioid clade</taxon>
        <taxon>Phaseoleae</taxon>
        <taxon>Mucuna</taxon>
    </lineage>
</organism>
<dbReference type="EMBL" id="QJKJ01013175">
    <property type="protein sequence ID" value="RDX66975.1"/>
    <property type="molecule type" value="Genomic_DNA"/>
</dbReference>
<comment type="caution">
    <text evidence="1">The sequence shown here is derived from an EMBL/GenBank/DDBJ whole genome shotgun (WGS) entry which is preliminary data.</text>
</comment>
<dbReference type="SUPFAM" id="SSF56672">
    <property type="entry name" value="DNA/RNA polymerases"/>
    <property type="match status" value="1"/>
</dbReference>
<protein>
    <recommendedName>
        <fullName evidence="3">Reverse transcriptase domain-containing protein</fullName>
    </recommendedName>
</protein>
<reference evidence="1" key="1">
    <citation type="submission" date="2018-05" db="EMBL/GenBank/DDBJ databases">
        <title>Draft genome of Mucuna pruriens seed.</title>
        <authorList>
            <person name="Nnadi N.E."/>
            <person name="Vos R."/>
            <person name="Hasami M.H."/>
            <person name="Devisetty U.K."/>
            <person name="Aguiy J.C."/>
        </authorList>
    </citation>
    <scope>NUCLEOTIDE SEQUENCE [LARGE SCALE GENOMIC DNA]</scope>
    <source>
        <strain evidence="1">JCA_2017</strain>
    </source>
</reference>
<gene>
    <name evidence="1" type="ORF">CR513_54198</name>
</gene>
<feature type="non-terminal residue" evidence="1">
    <location>
        <position position="1"/>
    </location>
</feature>
<dbReference type="OrthoDB" id="1928766at2759"/>
<name>A0A371ELP8_MUCPR</name>
<proteinExistence type="predicted"/>
<dbReference type="Gene3D" id="3.30.70.270">
    <property type="match status" value="1"/>
</dbReference>
<dbReference type="InterPro" id="IPR053134">
    <property type="entry name" value="RNA-dir_DNA_polymerase"/>
</dbReference>
<dbReference type="AlphaFoldDB" id="A0A371ELP8"/>
<sequence length="261" mass="29832">MVLSAVTVEYKVERVLVNQVSSANVLYWTTFQKLGLIKSELEEYPSTLIGFSSEQIEIYGTKSPKFKKWPKYQNNSREVACHSVNGPPMYDVPNQRLSGGCMCRPACSQTMLQRQFEEYLKEVQIGLNLHHRTKIEGSLNMKTEERLIQSVCQKKRRLGGEKRRTIKEETTKLLQAQFVLEDPHPLPSIDGLVDGESRCGLLSFMDAYSGYNQIRMHPSGKSKMTFITNEGNFCYRVMSFGLRNAGATRLMGRIFKNHIDC</sequence>
<dbReference type="Gene3D" id="3.10.10.10">
    <property type="entry name" value="HIV Type 1 Reverse Transcriptase, subunit A, domain 1"/>
    <property type="match status" value="1"/>
</dbReference>
<evidence type="ECO:0000313" key="2">
    <source>
        <dbReference type="Proteomes" id="UP000257109"/>
    </source>
</evidence>
<dbReference type="PANTHER" id="PTHR24559:SF444">
    <property type="entry name" value="REVERSE TRANSCRIPTASE DOMAIN-CONTAINING PROTEIN"/>
    <property type="match status" value="1"/>
</dbReference>
<keyword evidence="2" id="KW-1185">Reference proteome</keyword>
<evidence type="ECO:0000313" key="1">
    <source>
        <dbReference type="EMBL" id="RDX66975.1"/>
    </source>
</evidence>
<accession>A0A371ELP8</accession>
<dbReference type="PANTHER" id="PTHR24559">
    <property type="entry name" value="TRANSPOSON TY3-I GAG-POL POLYPROTEIN"/>
    <property type="match status" value="1"/>
</dbReference>
<dbReference type="InterPro" id="IPR043128">
    <property type="entry name" value="Rev_trsase/Diguanyl_cyclase"/>
</dbReference>
<dbReference type="Proteomes" id="UP000257109">
    <property type="component" value="Unassembled WGS sequence"/>
</dbReference>